<evidence type="ECO:0000256" key="1">
    <source>
        <dbReference type="ARBA" id="ARBA00004651"/>
    </source>
</evidence>
<feature type="transmembrane region" description="Helical" evidence="8">
    <location>
        <begin position="45"/>
        <end position="66"/>
    </location>
</feature>
<feature type="transmembrane region" description="Helical" evidence="8">
    <location>
        <begin position="408"/>
        <end position="433"/>
    </location>
</feature>
<dbReference type="Gene3D" id="1.20.1250.20">
    <property type="entry name" value="MFS general substrate transporter like domains"/>
    <property type="match status" value="1"/>
</dbReference>
<dbReference type="Gene3D" id="1.20.1720.10">
    <property type="entry name" value="Multidrug resistance protein D"/>
    <property type="match status" value="1"/>
</dbReference>
<keyword evidence="6 8" id="KW-1133">Transmembrane helix</keyword>
<proteinExistence type="inferred from homology"/>
<dbReference type="GO" id="GO:0005886">
    <property type="term" value="C:plasma membrane"/>
    <property type="evidence" value="ECO:0007669"/>
    <property type="project" value="UniProtKB-SubCell"/>
</dbReference>
<organism evidence="10 11">
    <name type="scientific">Actinotalea soli</name>
    <dbReference type="NCBI Taxonomy" id="2819234"/>
    <lineage>
        <taxon>Bacteria</taxon>
        <taxon>Bacillati</taxon>
        <taxon>Actinomycetota</taxon>
        <taxon>Actinomycetes</taxon>
        <taxon>Micrococcales</taxon>
        <taxon>Cellulomonadaceae</taxon>
        <taxon>Actinotalea</taxon>
    </lineage>
</organism>
<evidence type="ECO:0000256" key="8">
    <source>
        <dbReference type="SAM" id="Phobius"/>
    </source>
</evidence>
<feature type="transmembrane region" description="Helical" evidence="8">
    <location>
        <begin position="104"/>
        <end position="124"/>
    </location>
</feature>
<evidence type="ECO:0000256" key="4">
    <source>
        <dbReference type="ARBA" id="ARBA00022475"/>
    </source>
</evidence>
<feature type="transmembrane region" description="Helical" evidence="8">
    <location>
        <begin position="136"/>
        <end position="158"/>
    </location>
</feature>
<feature type="transmembrane region" description="Helical" evidence="8">
    <location>
        <begin position="336"/>
        <end position="355"/>
    </location>
</feature>
<keyword evidence="7 8" id="KW-0472">Membrane</keyword>
<dbReference type="PROSITE" id="PS50850">
    <property type="entry name" value="MFS"/>
    <property type="match status" value="1"/>
</dbReference>
<dbReference type="SUPFAM" id="SSF103473">
    <property type="entry name" value="MFS general substrate transporter"/>
    <property type="match status" value="1"/>
</dbReference>
<evidence type="ECO:0000256" key="2">
    <source>
        <dbReference type="ARBA" id="ARBA00008537"/>
    </source>
</evidence>
<dbReference type="AlphaFoldDB" id="A0A939LSJ7"/>
<dbReference type="InterPro" id="IPR036259">
    <property type="entry name" value="MFS_trans_sf"/>
</dbReference>
<dbReference type="Proteomes" id="UP000664209">
    <property type="component" value="Unassembled WGS sequence"/>
</dbReference>
<feature type="transmembrane region" description="Helical" evidence="8">
    <location>
        <begin position="195"/>
        <end position="213"/>
    </location>
</feature>
<dbReference type="PRINTS" id="PR01036">
    <property type="entry name" value="TCRTETB"/>
</dbReference>
<feature type="transmembrane region" description="Helical" evidence="8">
    <location>
        <begin position="164"/>
        <end position="183"/>
    </location>
</feature>
<keyword evidence="4" id="KW-1003">Cell membrane</keyword>
<evidence type="ECO:0000313" key="10">
    <source>
        <dbReference type="EMBL" id="MBO1753093.1"/>
    </source>
</evidence>
<keyword evidence="3" id="KW-0813">Transport</keyword>
<evidence type="ECO:0000259" key="9">
    <source>
        <dbReference type="PROSITE" id="PS50850"/>
    </source>
</evidence>
<gene>
    <name evidence="10" type="ORF">J4G33_14880</name>
</gene>
<comment type="subcellular location">
    <subcellularLocation>
        <location evidence="1">Cell membrane</location>
        <topology evidence="1">Multi-pass membrane protein</topology>
    </subcellularLocation>
</comment>
<keyword evidence="5 8" id="KW-0812">Transmembrane</keyword>
<reference evidence="10" key="1">
    <citation type="submission" date="2021-03" db="EMBL/GenBank/DDBJ databases">
        <title>Actinotalea soli sp. nov., isolated from soil.</title>
        <authorList>
            <person name="Ping W."/>
            <person name="Zhang J."/>
        </authorList>
    </citation>
    <scope>NUCLEOTIDE SEQUENCE</scope>
    <source>
        <strain evidence="10">BY-33</strain>
    </source>
</reference>
<feature type="transmembrane region" description="Helical" evidence="8">
    <location>
        <begin position="302"/>
        <end position="324"/>
    </location>
</feature>
<evidence type="ECO:0000256" key="6">
    <source>
        <dbReference type="ARBA" id="ARBA00022989"/>
    </source>
</evidence>
<feature type="transmembrane region" description="Helical" evidence="8">
    <location>
        <begin position="445"/>
        <end position="464"/>
    </location>
</feature>
<evidence type="ECO:0000256" key="7">
    <source>
        <dbReference type="ARBA" id="ARBA00023136"/>
    </source>
</evidence>
<keyword evidence="11" id="KW-1185">Reference proteome</keyword>
<feature type="domain" description="Major facilitator superfamily (MFS) profile" evidence="9">
    <location>
        <begin position="8"/>
        <end position="469"/>
    </location>
</feature>
<evidence type="ECO:0000256" key="5">
    <source>
        <dbReference type="ARBA" id="ARBA00022692"/>
    </source>
</evidence>
<feature type="transmembrane region" description="Helical" evidence="8">
    <location>
        <begin position="269"/>
        <end position="296"/>
    </location>
</feature>
<dbReference type="PANTHER" id="PTHR42718">
    <property type="entry name" value="MAJOR FACILITATOR SUPERFAMILY MULTIDRUG TRANSPORTER MFSC"/>
    <property type="match status" value="1"/>
</dbReference>
<dbReference type="InterPro" id="IPR020846">
    <property type="entry name" value="MFS_dom"/>
</dbReference>
<name>A0A939LSJ7_9CELL</name>
<dbReference type="GO" id="GO:0022857">
    <property type="term" value="F:transmembrane transporter activity"/>
    <property type="evidence" value="ECO:0007669"/>
    <property type="project" value="InterPro"/>
</dbReference>
<comment type="caution">
    <text evidence="10">The sequence shown here is derived from an EMBL/GenBank/DDBJ whole genome shotgun (WGS) entry which is preliminary data.</text>
</comment>
<feature type="transmembrane region" description="Helical" evidence="8">
    <location>
        <begin position="73"/>
        <end position="98"/>
    </location>
</feature>
<feature type="transmembrane region" description="Helical" evidence="8">
    <location>
        <begin position="361"/>
        <end position="387"/>
    </location>
</feature>
<protein>
    <submittedName>
        <fullName evidence="10">DHA2 family efflux MFS transporter permease subunit</fullName>
    </submittedName>
</protein>
<dbReference type="InterPro" id="IPR004638">
    <property type="entry name" value="EmrB-like"/>
</dbReference>
<comment type="similarity">
    <text evidence="2">Belongs to the major facilitator superfamily. EmrB family.</text>
</comment>
<evidence type="ECO:0000313" key="11">
    <source>
        <dbReference type="Proteomes" id="UP000664209"/>
    </source>
</evidence>
<sequence length="480" mass="48970">MGPRERLAVGLLLASAFVVILNETTMGVALPNVMADFGIPASTAQWVTTVFLLTMAVVIPISGFVMQRLGTRATFLTAMSLFTLGTLVCALAPVFPVLLGGRVIQASGTAVMMPLLMTTVMAVTPPTARGKTMGNISVVIAVAPALGPTFSGFVLSVLPWRGLFVIMLPIAALALTLGALRLPALTSPRAARVDLLSILVSALAFGGLVYGLTELGESAAHGGGGAGGTAMALLPVVVGLVALGLFVWRQLRLQRRDAALLDLRTFATRTFSVAILLMAVSMGALFGTIILLPLYAQDVLGLAPLQAGLILLPGGLLMGLAAPFVGRAFDRFGARVLVVPGTVLVSAAAWGFAMLSATSPAWMLVVCHVVLSGGLALMFTPLFTSALGSLPPHLYPHGSATIGTVQQVSGAAGTALFVTVMTIQAAALTSTGATQVEATAGGTHAAFLVGAGIMLLTIPIAFAVRAARPAPTEPGLPAAH</sequence>
<dbReference type="EMBL" id="JAGEMK010000010">
    <property type="protein sequence ID" value="MBO1753093.1"/>
    <property type="molecule type" value="Genomic_DNA"/>
</dbReference>
<accession>A0A939LSJ7</accession>
<dbReference type="InterPro" id="IPR011701">
    <property type="entry name" value="MFS"/>
</dbReference>
<feature type="transmembrane region" description="Helical" evidence="8">
    <location>
        <begin position="225"/>
        <end position="248"/>
    </location>
</feature>
<evidence type="ECO:0000256" key="3">
    <source>
        <dbReference type="ARBA" id="ARBA00022448"/>
    </source>
</evidence>
<dbReference type="NCBIfam" id="TIGR00711">
    <property type="entry name" value="efflux_EmrB"/>
    <property type="match status" value="1"/>
</dbReference>
<dbReference type="Pfam" id="PF07690">
    <property type="entry name" value="MFS_1"/>
    <property type="match status" value="1"/>
</dbReference>
<dbReference type="PANTHER" id="PTHR42718:SF9">
    <property type="entry name" value="MAJOR FACILITATOR SUPERFAMILY MULTIDRUG TRANSPORTER MFSC"/>
    <property type="match status" value="1"/>
</dbReference>